<evidence type="ECO:0000313" key="2">
    <source>
        <dbReference type="Proteomes" id="UP000013521"/>
    </source>
</evidence>
<accession>R1H0C7</accession>
<proteinExistence type="predicted"/>
<name>R1H0C7_BOTPV</name>
<sequence>MDSTNSTVFSITFPRELAEETPCIAFCGMCSRRLPHAPTDHQDVPIQLPCGCVLHFACIQFWFEAQASDTNVNGVNEVFLSFAWDETREVMNLAIALILPASECETVDPRETTFGNPGHGHPE</sequence>
<dbReference type="KEGG" id="npa:UCRNP2_1334"/>
<protein>
    <submittedName>
        <fullName evidence="1">Uncharacterized protein</fullName>
    </submittedName>
</protein>
<evidence type="ECO:0000313" key="1">
    <source>
        <dbReference type="EMBL" id="EOD51859.1"/>
    </source>
</evidence>
<dbReference type="Proteomes" id="UP000013521">
    <property type="component" value="Unassembled WGS sequence"/>
</dbReference>
<gene>
    <name evidence="1" type="ORF">UCRNP2_1334</name>
</gene>
<dbReference type="OrthoDB" id="7759664at2759"/>
<reference evidence="2" key="1">
    <citation type="journal article" date="2013" name="Genome Announc.">
        <title>Draft genome sequence of Neofusicoccum parvum isolate UCR-NP2, a fungal vascular pathogen associated with grapevine cankers.</title>
        <authorList>
            <person name="Blanco-Ulate B."/>
            <person name="Rolshausen P."/>
            <person name="Cantu D."/>
        </authorList>
    </citation>
    <scope>NUCLEOTIDE SEQUENCE [LARGE SCALE GENOMIC DNA]</scope>
    <source>
        <strain evidence="2">UCR-NP2</strain>
    </source>
</reference>
<organism evidence="1 2">
    <name type="scientific">Botryosphaeria parva (strain UCR-NP2)</name>
    <name type="common">Grapevine canker fungus</name>
    <name type="synonym">Neofusicoccum parvum</name>
    <dbReference type="NCBI Taxonomy" id="1287680"/>
    <lineage>
        <taxon>Eukaryota</taxon>
        <taxon>Fungi</taxon>
        <taxon>Dikarya</taxon>
        <taxon>Ascomycota</taxon>
        <taxon>Pezizomycotina</taxon>
        <taxon>Dothideomycetes</taxon>
        <taxon>Dothideomycetes incertae sedis</taxon>
        <taxon>Botryosphaeriales</taxon>
        <taxon>Botryosphaeriaceae</taxon>
        <taxon>Neofusicoccum</taxon>
    </lineage>
</organism>
<dbReference type="EMBL" id="KB915800">
    <property type="protein sequence ID" value="EOD51859.1"/>
    <property type="molecule type" value="Genomic_DNA"/>
</dbReference>
<dbReference type="AlphaFoldDB" id="R1H0C7"/>
<dbReference type="HOGENOM" id="CLU_2014924_0_0_1"/>